<accession>E3I8K3</accession>
<protein>
    <submittedName>
        <fullName evidence="1">Uncharacterized protein</fullName>
    </submittedName>
</protein>
<proteinExistence type="predicted"/>
<dbReference type="AlphaFoldDB" id="E3I8K3"/>
<evidence type="ECO:0000313" key="2">
    <source>
        <dbReference type="Proteomes" id="UP000001399"/>
    </source>
</evidence>
<keyword evidence="2" id="KW-1185">Reference proteome</keyword>
<dbReference type="STRING" id="648757.Rvan_1662"/>
<organism evidence="1 2">
    <name type="scientific">Rhodomicrobium vannielii (strain ATCC 17100 / DSM 162 / LMG 4299 / NCIMB 10020 / ATH 3.1.1)</name>
    <dbReference type="NCBI Taxonomy" id="648757"/>
    <lineage>
        <taxon>Bacteria</taxon>
        <taxon>Pseudomonadati</taxon>
        <taxon>Pseudomonadota</taxon>
        <taxon>Alphaproteobacteria</taxon>
        <taxon>Hyphomicrobiales</taxon>
        <taxon>Hyphomicrobiaceae</taxon>
        <taxon>Rhodomicrobium</taxon>
    </lineage>
</organism>
<dbReference type="KEGG" id="rva:Rvan_1662"/>
<dbReference type="OrthoDB" id="7957870at2"/>
<sequence>MTEEQPIEQGEAIAQTSDEAVTPVDPYEYNGVKYSPITFAEFAAHTKYSLFGVPRYKWSGKQVVILSTFSKRNLSFSRKDFARQDDRMGEFAYLKPPTGGEAGPAIAFAPGFDDASWAKAGKEWDAYATANGLTDAIPRLYFYGTVIFDRKVFRSHYLALDGIRFARAHAGEPLTESASVAA</sequence>
<dbReference type="EMBL" id="CP002292">
    <property type="protein sequence ID" value="ADP70912.1"/>
    <property type="molecule type" value="Genomic_DNA"/>
</dbReference>
<evidence type="ECO:0000313" key="1">
    <source>
        <dbReference type="EMBL" id="ADP70912.1"/>
    </source>
</evidence>
<reference evidence="2" key="1">
    <citation type="journal article" date="2011" name="J. Bacteriol.">
        <title>Genome sequences of eight morphologically diverse alphaproteobacteria.</title>
        <authorList>
            <consortium name="US DOE Joint Genome Institute"/>
            <person name="Brown P.J."/>
            <person name="Kysela D.T."/>
            <person name="Buechlein A."/>
            <person name="Hemmerich C."/>
            <person name="Brun Y.V."/>
        </authorList>
    </citation>
    <scope>NUCLEOTIDE SEQUENCE [LARGE SCALE GENOMIC DNA]</scope>
    <source>
        <strain evidence="2">ATCC 17100 / ATH 3.1.1 / DSM 162 / LMG 4299</strain>
    </source>
</reference>
<gene>
    <name evidence="1" type="ordered locus">Rvan_1662</name>
</gene>
<name>E3I8K3_RHOVT</name>
<dbReference type="Proteomes" id="UP000001399">
    <property type="component" value="Chromosome"/>
</dbReference>
<dbReference type="HOGENOM" id="CLU_1480936_0_0_5"/>
<dbReference type="RefSeq" id="WP_013419308.1">
    <property type="nucleotide sequence ID" value="NC_014664.1"/>
</dbReference>